<gene>
    <name evidence="2" type="ORF">PR018_25075</name>
</gene>
<evidence type="ECO:0000256" key="1">
    <source>
        <dbReference type="SAM" id="Phobius"/>
    </source>
</evidence>
<name>A0ABY8IRU7_9HYPH</name>
<feature type="transmembrane region" description="Helical" evidence="1">
    <location>
        <begin position="188"/>
        <end position="211"/>
    </location>
</feature>
<keyword evidence="1" id="KW-0812">Transmembrane</keyword>
<feature type="transmembrane region" description="Helical" evidence="1">
    <location>
        <begin position="155"/>
        <end position="176"/>
    </location>
</feature>
<keyword evidence="2" id="KW-0614">Plasmid</keyword>
<reference evidence="2" key="1">
    <citation type="journal article" date="2019" name="Phytopathology">
        <title>A Novel Group of Rhizobium tumorigenes-Like Agrobacteria Associated with Crown Gall Disease of Rhododendron and Blueberry.</title>
        <authorList>
            <person name="Kuzmanovic N."/>
            <person name="Behrens P."/>
            <person name="Idczak E."/>
            <person name="Wagner S."/>
            <person name="Gotz M."/>
            <person name="Sproer C."/>
            <person name="Bunk B."/>
            <person name="Overmann J."/>
            <person name="Smalla K."/>
        </authorList>
    </citation>
    <scope>NUCLEOTIDE SEQUENCE</scope>
    <source>
        <strain evidence="2">Rho-6.2</strain>
    </source>
</reference>
<keyword evidence="3" id="KW-1185">Reference proteome</keyword>
<feature type="transmembrane region" description="Helical" evidence="1">
    <location>
        <begin position="34"/>
        <end position="55"/>
    </location>
</feature>
<accession>A0ABY8IRU7</accession>
<protein>
    <submittedName>
        <fullName evidence="2">DMT family transporter</fullName>
    </submittedName>
</protein>
<organism evidence="2 3">
    <name type="scientific">Rhizobium rhododendri</name>
    <dbReference type="NCBI Taxonomy" id="2506430"/>
    <lineage>
        <taxon>Bacteria</taxon>
        <taxon>Pseudomonadati</taxon>
        <taxon>Pseudomonadota</taxon>
        <taxon>Alphaproteobacteria</taxon>
        <taxon>Hyphomicrobiales</taxon>
        <taxon>Rhizobiaceae</taxon>
        <taxon>Rhizobium/Agrobacterium group</taxon>
        <taxon>Rhizobium</taxon>
    </lineage>
</organism>
<dbReference type="EMBL" id="CP117269">
    <property type="protein sequence ID" value="WFS26304.1"/>
    <property type="molecule type" value="Genomic_DNA"/>
</dbReference>
<evidence type="ECO:0000313" key="3">
    <source>
        <dbReference type="Proteomes" id="UP000318939"/>
    </source>
</evidence>
<feature type="transmembrane region" description="Helical" evidence="1">
    <location>
        <begin position="231"/>
        <end position="253"/>
    </location>
</feature>
<feature type="transmembrane region" description="Helical" evidence="1">
    <location>
        <begin position="124"/>
        <end position="143"/>
    </location>
</feature>
<keyword evidence="1" id="KW-1133">Transmembrane helix</keyword>
<evidence type="ECO:0000313" key="2">
    <source>
        <dbReference type="EMBL" id="WFS26304.1"/>
    </source>
</evidence>
<dbReference type="RefSeq" id="WP_279621501.1">
    <property type="nucleotide sequence ID" value="NZ_CP117269.1"/>
</dbReference>
<reference evidence="2" key="2">
    <citation type="journal article" date="2023" name="MicrobiologyOpen">
        <title>Genomics of the tumorigenes clade of the family Rhizobiaceae and description of Rhizobium rhododendri sp. nov.</title>
        <authorList>
            <person name="Kuzmanovic N."/>
            <person name="diCenzo G.C."/>
            <person name="Bunk B."/>
            <person name="Sproeer C."/>
            <person name="Fruehling A."/>
            <person name="Neumann-Schaal M."/>
            <person name="Overmann J."/>
            <person name="Smalla K."/>
        </authorList>
    </citation>
    <scope>NUCLEOTIDE SEQUENCE</scope>
    <source>
        <strain evidence="2">Rho-6.2</strain>
        <plasmid evidence="2">pTi6.2</plasmid>
    </source>
</reference>
<feature type="transmembrane region" description="Helical" evidence="1">
    <location>
        <begin position="90"/>
        <end position="112"/>
    </location>
</feature>
<dbReference type="Proteomes" id="UP000318939">
    <property type="component" value="Plasmid pTi6.2"/>
</dbReference>
<proteinExistence type="predicted"/>
<feature type="transmembrane region" description="Helical" evidence="1">
    <location>
        <begin position="67"/>
        <end position="84"/>
    </location>
</feature>
<sequence length="309" mass="32479">MTRSMLIGIAAALLAALAWSTNFVVPYVIGDYSIFDFAVFRFVISGAIGFGFLAFKWDLVRLLTLRDWLTAFWLGFIGYVGYFLTVVGAAIFAGPVVAPACLGLVPVVLAIAGNLRQPVLQWRGLVLPLALTAIGLTLVNISVFEPAGLQTSSSLLVGIPLAIAAVILWTWFGLANQTALAERPGMHGAVWTALIMAGGGLEMLAFIPVGQMIGVFEIPRLGLSWNAAAPLYLWGVSLAIFASVGGALAWTLAAKRLPMTLCAQLIVSETVFGTVFGLAAHGRLPTLTGGLVAAIGAFKRDKATGCDAI</sequence>
<keyword evidence="1" id="KW-0472">Membrane</keyword>
<geneLocation type="plasmid" evidence="2 3">
    <name>pTi6.2</name>
</geneLocation>